<gene>
    <name evidence="1" type="ORF">I7412_03165</name>
</gene>
<comment type="caution">
    <text evidence="1">The sequence shown here is derived from an EMBL/GenBank/DDBJ whole genome shotgun (WGS) entry which is preliminary data.</text>
</comment>
<dbReference type="EMBL" id="JAEACQ010000123">
    <property type="protein sequence ID" value="MBL7626190.1"/>
    <property type="molecule type" value="Genomic_DNA"/>
</dbReference>
<sequence>MFAVLLGVCLAAGACGGSGDDEGPAPVLTESVGTATAATSPADPAAEVRAAVTAAQKQYFDAYRAAAANPSDGALVDALRAVYTDQSVAGDNVRGRMEWFAERGYVVRQDPGSYYVIEDISIESLPPAGQAVATVCGWDSDPIIDGVNRAPDGKEIFVRNTPGSGRTRTTWVEQLDGSWKISSGVVVDSWEGENRCPPRPVSS</sequence>
<name>A0A937UNF4_9ACTN</name>
<dbReference type="Proteomes" id="UP000604475">
    <property type="component" value="Unassembled WGS sequence"/>
</dbReference>
<protein>
    <submittedName>
        <fullName evidence="1">Uncharacterized protein</fullName>
    </submittedName>
</protein>
<accession>A0A937UNF4</accession>
<evidence type="ECO:0000313" key="2">
    <source>
        <dbReference type="Proteomes" id="UP000604475"/>
    </source>
</evidence>
<keyword evidence="2" id="KW-1185">Reference proteome</keyword>
<proteinExistence type="predicted"/>
<dbReference type="RefSeq" id="WP_202998684.1">
    <property type="nucleotide sequence ID" value="NZ_JADWYU010000142.1"/>
</dbReference>
<reference evidence="1" key="1">
    <citation type="submission" date="2020-12" db="EMBL/GenBank/DDBJ databases">
        <title>Genomic characterization of non-nitrogen-fixing Frankia strains.</title>
        <authorList>
            <person name="Carlos-Shanley C."/>
            <person name="Guerra T."/>
            <person name="Hahn D."/>
        </authorList>
    </citation>
    <scope>NUCLEOTIDE SEQUENCE</scope>
    <source>
        <strain evidence="1">CN6</strain>
    </source>
</reference>
<evidence type="ECO:0000313" key="1">
    <source>
        <dbReference type="EMBL" id="MBL7626190.1"/>
    </source>
</evidence>
<organism evidence="1 2">
    <name type="scientific">Frankia nepalensis</name>
    <dbReference type="NCBI Taxonomy" id="1836974"/>
    <lineage>
        <taxon>Bacteria</taxon>
        <taxon>Bacillati</taxon>
        <taxon>Actinomycetota</taxon>
        <taxon>Actinomycetes</taxon>
        <taxon>Frankiales</taxon>
        <taxon>Frankiaceae</taxon>
        <taxon>Frankia</taxon>
    </lineage>
</organism>
<dbReference type="AlphaFoldDB" id="A0A937UNF4"/>